<dbReference type="EMBL" id="MGJT01000017">
    <property type="protein sequence ID" value="OGN12497.1"/>
    <property type="molecule type" value="Genomic_DNA"/>
</dbReference>
<feature type="domain" description="Heat-inducible transcription repressor HrcA C-terminal" evidence="5">
    <location>
        <begin position="95"/>
        <end position="226"/>
    </location>
</feature>
<dbReference type="Gene3D" id="1.10.10.10">
    <property type="entry name" value="Winged helix-like DNA-binding domain superfamily/Winged helix DNA-binding domain"/>
    <property type="match status" value="1"/>
</dbReference>
<evidence type="ECO:0000256" key="4">
    <source>
        <dbReference type="ARBA" id="ARBA00023163"/>
    </source>
</evidence>
<evidence type="ECO:0000256" key="2">
    <source>
        <dbReference type="ARBA" id="ARBA00023015"/>
    </source>
</evidence>
<dbReference type="InterPro" id="IPR005104">
    <property type="entry name" value="WHTH_HrcA_DNA-bd"/>
</dbReference>
<keyword evidence="1" id="KW-0678">Repressor</keyword>
<dbReference type="PANTHER" id="PTHR34824:SF1">
    <property type="entry name" value="HEAT-INDUCIBLE TRANSCRIPTION REPRESSOR HRCA"/>
    <property type="match status" value="1"/>
</dbReference>
<evidence type="ECO:0000256" key="1">
    <source>
        <dbReference type="ARBA" id="ARBA00022491"/>
    </source>
</evidence>
<dbReference type="Gene3D" id="3.30.450.40">
    <property type="match status" value="1"/>
</dbReference>
<dbReference type="SUPFAM" id="SSF46785">
    <property type="entry name" value="Winged helix' DNA-binding domain"/>
    <property type="match status" value="1"/>
</dbReference>
<dbReference type="Pfam" id="PF03444">
    <property type="entry name" value="WHD_HrcA"/>
    <property type="match status" value="1"/>
</dbReference>
<evidence type="ECO:0000259" key="6">
    <source>
        <dbReference type="Pfam" id="PF03444"/>
    </source>
</evidence>
<name>A0A1F8FH96_9BACT</name>
<evidence type="ECO:0000313" key="7">
    <source>
        <dbReference type="EMBL" id="OGN12497.1"/>
    </source>
</evidence>
<sequence>MTDRQQEILQILIKEYVKRAEPISSSFLAEKCGFDCSPATLRAEMMALEKNGYLQQPHTSAGRIPTDKAYRFFVDKLLREKEKESALPEKDRRVIDRTIEESPRQPHALSAGLARTISNLTNDFAISGIADTNEFYRMGFSNILESPEFEEEDDLFGFGSIFDEFENYFEQLFGQVGPEQLTVYIGRENPNKKARKETIMVARYPLPEGYEGISAVIGPMRMVYDRNLALLKYITKKMNELN</sequence>
<keyword evidence="4" id="KW-0804">Transcription</keyword>
<accession>A0A1F8FH96</accession>
<evidence type="ECO:0000313" key="8">
    <source>
        <dbReference type="Proteomes" id="UP000178197"/>
    </source>
</evidence>
<evidence type="ECO:0000256" key="3">
    <source>
        <dbReference type="ARBA" id="ARBA00023016"/>
    </source>
</evidence>
<dbReference type="InterPro" id="IPR036390">
    <property type="entry name" value="WH_DNA-bd_sf"/>
</dbReference>
<feature type="domain" description="Winged helix-turn-helix transcription repressor HrcA DNA-binding" evidence="6">
    <location>
        <begin position="2"/>
        <end position="72"/>
    </location>
</feature>
<dbReference type="GO" id="GO:0045892">
    <property type="term" value="P:negative regulation of DNA-templated transcription"/>
    <property type="evidence" value="ECO:0007669"/>
    <property type="project" value="TreeGrafter"/>
</dbReference>
<dbReference type="GO" id="GO:0003677">
    <property type="term" value="F:DNA binding"/>
    <property type="evidence" value="ECO:0007669"/>
    <property type="project" value="InterPro"/>
</dbReference>
<evidence type="ECO:0008006" key="9">
    <source>
        <dbReference type="Google" id="ProtNLM"/>
    </source>
</evidence>
<dbReference type="PANTHER" id="PTHR34824">
    <property type="entry name" value="HEAT-INDUCIBLE TRANSCRIPTION REPRESSOR HRCA"/>
    <property type="match status" value="1"/>
</dbReference>
<dbReference type="InterPro" id="IPR021153">
    <property type="entry name" value="HrcA_C"/>
</dbReference>
<keyword evidence="2" id="KW-0805">Transcription regulation</keyword>
<evidence type="ECO:0000259" key="5">
    <source>
        <dbReference type="Pfam" id="PF01628"/>
    </source>
</evidence>
<dbReference type="InterPro" id="IPR036388">
    <property type="entry name" value="WH-like_DNA-bd_sf"/>
</dbReference>
<comment type="caution">
    <text evidence="7">The sequence shown here is derived from an EMBL/GenBank/DDBJ whole genome shotgun (WGS) entry which is preliminary data.</text>
</comment>
<dbReference type="InterPro" id="IPR029016">
    <property type="entry name" value="GAF-like_dom_sf"/>
</dbReference>
<reference evidence="7 8" key="1">
    <citation type="journal article" date="2016" name="Nat. Commun.">
        <title>Thousands of microbial genomes shed light on interconnected biogeochemical processes in an aquifer system.</title>
        <authorList>
            <person name="Anantharaman K."/>
            <person name="Brown C.T."/>
            <person name="Hug L.A."/>
            <person name="Sharon I."/>
            <person name="Castelle C.J."/>
            <person name="Probst A.J."/>
            <person name="Thomas B.C."/>
            <person name="Singh A."/>
            <person name="Wilkins M.J."/>
            <person name="Karaoz U."/>
            <person name="Brodie E.L."/>
            <person name="Williams K.H."/>
            <person name="Hubbard S.S."/>
            <person name="Banfield J.F."/>
        </authorList>
    </citation>
    <scope>NUCLEOTIDE SEQUENCE [LARGE SCALE GENOMIC DNA]</scope>
</reference>
<proteinExistence type="predicted"/>
<dbReference type="Proteomes" id="UP000178197">
    <property type="component" value="Unassembled WGS sequence"/>
</dbReference>
<gene>
    <name evidence="7" type="ORF">A3C71_01865</name>
</gene>
<dbReference type="InterPro" id="IPR002571">
    <property type="entry name" value="HrcA"/>
</dbReference>
<organism evidence="7 8">
    <name type="scientific">Candidatus Yanofskybacteria bacterium RIFCSPHIGHO2_02_FULL_43_15c</name>
    <dbReference type="NCBI Taxonomy" id="1802679"/>
    <lineage>
        <taxon>Bacteria</taxon>
        <taxon>Candidatus Yanofskyibacteriota</taxon>
    </lineage>
</organism>
<dbReference type="AlphaFoldDB" id="A0A1F8FH96"/>
<dbReference type="SUPFAM" id="SSF55781">
    <property type="entry name" value="GAF domain-like"/>
    <property type="match status" value="1"/>
</dbReference>
<protein>
    <recommendedName>
        <fullName evidence="9">Heat-inducible transcription repressor HrcA</fullName>
    </recommendedName>
</protein>
<dbReference type="Pfam" id="PF01628">
    <property type="entry name" value="HrcA"/>
    <property type="match status" value="1"/>
</dbReference>
<keyword evidence="3" id="KW-0346">Stress response</keyword>